<proteinExistence type="predicted"/>
<comment type="caution">
    <text evidence="1">The sequence shown here is derived from an EMBL/GenBank/DDBJ whole genome shotgun (WGS) entry which is preliminary data.</text>
</comment>
<dbReference type="RefSeq" id="WP_119015322.1">
    <property type="nucleotide sequence ID" value="NZ_QXEV01000001.1"/>
</dbReference>
<dbReference type="Gene3D" id="1.10.260.40">
    <property type="entry name" value="lambda repressor-like DNA-binding domains"/>
    <property type="match status" value="1"/>
</dbReference>
<dbReference type="GO" id="GO:0003677">
    <property type="term" value="F:DNA binding"/>
    <property type="evidence" value="ECO:0007669"/>
    <property type="project" value="InterPro"/>
</dbReference>
<name>A0A397RW63_9MOLU</name>
<accession>A0A397RW63</accession>
<keyword evidence="2" id="KW-1185">Reference proteome</keyword>
<evidence type="ECO:0000313" key="2">
    <source>
        <dbReference type="Proteomes" id="UP000266506"/>
    </source>
</evidence>
<organism evidence="1 2">
    <name type="scientific">Anaeroplasma bactoclasticum</name>
    <dbReference type="NCBI Taxonomy" id="2088"/>
    <lineage>
        <taxon>Bacteria</taxon>
        <taxon>Bacillati</taxon>
        <taxon>Mycoplasmatota</taxon>
        <taxon>Mollicutes</taxon>
        <taxon>Anaeroplasmatales</taxon>
        <taxon>Anaeroplasmataceae</taxon>
        <taxon>Anaeroplasma</taxon>
    </lineage>
</organism>
<dbReference type="EMBL" id="QXEV01000001">
    <property type="protein sequence ID" value="RIA78580.1"/>
    <property type="molecule type" value="Genomic_DNA"/>
</dbReference>
<protein>
    <submittedName>
        <fullName evidence="1">Uncharacterized protein</fullName>
    </submittedName>
</protein>
<dbReference type="InParanoid" id="A0A397RW63"/>
<dbReference type="AlphaFoldDB" id="A0A397RW63"/>
<gene>
    <name evidence="1" type="ORF">EI71_00141</name>
</gene>
<evidence type="ECO:0000313" key="1">
    <source>
        <dbReference type="EMBL" id="RIA78580.1"/>
    </source>
</evidence>
<dbReference type="InterPro" id="IPR010982">
    <property type="entry name" value="Lambda_DNA-bd_dom_sf"/>
</dbReference>
<reference evidence="1 2" key="1">
    <citation type="submission" date="2018-08" db="EMBL/GenBank/DDBJ databases">
        <title>Genomic Encyclopedia of Archaeal and Bacterial Type Strains, Phase II (KMG-II): from individual species to whole genera.</title>
        <authorList>
            <person name="Goeker M."/>
        </authorList>
    </citation>
    <scope>NUCLEOTIDE SEQUENCE [LARGE SCALE GENOMIC DNA]</scope>
    <source>
        <strain evidence="1 2">ATCC 27112</strain>
    </source>
</reference>
<dbReference type="Proteomes" id="UP000266506">
    <property type="component" value="Unassembled WGS sequence"/>
</dbReference>
<sequence length="264" mass="30127">MDNVFVKIIEGSNLTDKEACELFKCNESELKQIKKGTQKPTTEGIYAITKRFGCSMDYVMTGKPTQIADRRLEFLYEKKKAKDNQEIALIEYEEYLLENDIRPTKAMINAFDKGKKVLNTYQVLAINNFNYIEVLSKSSYMPLGGYKASPFKEANENLITNWDNLKKACGKLYVNDILTDDGFAEYALLEDAPVNARKILSEISNGSRKWNPELILKLIAKGACVQKAARIDSNNNLVFQDDFVSTKLLEKLCKEEVENQKKKK</sequence>